<gene>
    <name evidence="1" type="ORF">OUM_0242</name>
</gene>
<evidence type="ECO:0000313" key="1">
    <source>
        <dbReference type="EMBL" id="EKE93018.1"/>
    </source>
</evidence>
<dbReference type="EMBL" id="AMOV01000001">
    <property type="protein sequence ID" value="EKE93018.1"/>
    <property type="molecule type" value="Genomic_DNA"/>
</dbReference>
<dbReference type="PATRIC" id="fig|1145115.3.peg.234"/>
<dbReference type="AlphaFoldDB" id="K2KYT0"/>
<comment type="caution">
    <text evidence="1">The sequence shown here is derived from an EMBL/GenBank/DDBJ whole genome shotgun (WGS) entry which is preliminary data.</text>
</comment>
<reference evidence="1 2" key="1">
    <citation type="journal article" date="2013" name="Pathog. Dis.">
        <title>Genome sequences of 65 Helicobacter pylori strains isolated from asymptomatic individuals and patients with gastric cancer, peptic ulcer disease, or gastritis.</title>
        <authorList>
            <person name="Blanchard T.G."/>
            <person name="Czinn S.J."/>
            <person name="Correa P."/>
            <person name="Nakazawa T."/>
            <person name="Keelan M."/>
            <person name="Morningstar L."/>
            <person name="Santana-Cruz I."/>
            <person name="Maroo A."/>
            <person name="McCracken C."/>
            <person name="Shefchek K."/>
            <person name="Daugherty S."/>
            <person name="Song Y."/>
            <person name="Fraser C.M."/>
            <person name="Fricke W.F."/>
        </authorList>
    </citation>
    <scope>NUCLEOTIDE SEQUENCE [LARGE SCALE GENOMIC DNA]</scope>
    <source>
        <strain evidence="1 2">R038b</strain>
    </source>
</reference>
<organism evidence="1 2">
    <name type="scientific">Helicobacter pylori R038b</name>
    <dbReference type="NCBI Taxonomy" id="1145115"/>
    <lineage>
        <taxon>Bacteria</taxon>
        <taxon>Pseudomonadati</taxon>
        <taxon>Campylobacterota</taxon>
        <taxon>Epsilonproteobacteria</taxon>
        <taxon>Campylobacterales</taxon>
        <taxon>Helicobacteraceae</taxon>
        <taxon>Helicobacter</taxon>
    </lineage>
</organism>
<sequence>MRLKICKSRVWIYSHIDNKNTQRYFKTNIKELAPDTSDNFLKCFFRGFNGVKGGVILNPPIRFEK</sequence>
<protein>
    <submittedName>
        <fullName evidence="1">Uncharacterized protein</fullName>
    </submittedName>
</protein>
<proteinExistence type="predicted"/>
<accession>K2KYT0</accession>
<name>K2KYT0_HELPX</name>
<evidence type="ECO:0000313" key="2">
    <source>
        <dbReference type="Proteomes" id="UP000006766"/>
    </source>
</evidence>
<dbReference type="Proteomes" id="UP000006766">
    <property type="component" value="Unassembled WGS sequence"/>
</dbReference>